<keyword evidence="10" id="KW-1185">Reference proteome</keyword>
<dbReference type="PROSITE" id="PS00107">
    <property type="entry name" value="PROTEIN_KINASE_ATP"/>
    <property type="match status" value="1"/>
</dbReference>
<dbReference type="InterPro" id="IPR045272">
    <property type="entry name" value="ANXUR1/2-like"/>
</dbReference>
<sequence length="265" mass="29407">YIPLLDIKAATNDFDESLVVGSGGFGKVYRGVLADGTKIAVKRAMPGSKQGFPEFQTEILVLSGIRHRHLVALIGYCEEQSERLWSTSTWRRGRSGTGAFFGETHVTTGVKGTFGYFDPEYFKTQKLTDKSDVYSFGVMLFERRGQLEKIIDQRLVGKINTNSLRKFGETAEKCVAEYGIDRPAFADILWNLEYALQLHVTELKREPHEDSGAVESQISVAAMRDGDSAGLNVDEANDRSRMTSEGQSDLTASIVFSQLVTDEGR</sequence>
<keyword evidence="2" id="KW-0808">Transferase</keyword>
<dbReference type="GO" id="GO:0005524">
    <property type="term" value="F:ATP binding"/>
    <property type="evidence" value="ECO:0007669"/>
    <property type="project" value="UniProtKB-UniRule"/>
</dbReference>
<evidence type="ECO:0000256" key="4">
    <source>
        <dbReference type="ARBA" id="ARBA00022777"/>
    </source>
</evidence>
<evidence type="ECO:0000313" key="10">
    <source>
        <dbReference type="Proteomes" id="UP001055439"/>
    </source>
</evidence>
<protein>
    <submittedName>
        <fullName evidence="9">Receptor-like protein kinase</fullName>
    </submittedName>
</protein>
<dbReference type="InterPro" id="IPR001245">
    <property type="entry name" value="Ser-Thr/Tyr_kinase_cat_dom"/>
</dbReference>
<evidence type="ECO:0000256" key="6">
    <source>
        <dbReference type="PROSITE-ProRule" id="PRU10141"/>
    </source>
</evidence>
<feature type="non-terminal residue" evidence="9">
    <location>
        <position position="1"/>
    </location>
</feature>
<dbReference type="PANTHER" id="PTHR27003">
    <property type="entry name" value="OS07G0166700 PROTEIN"/>
    <property type="match status" value="1"/>
</dbReference>
<dbReference type="InterPro" id="IPR011009">
    <property type="entry name" value="Kinase-like_dom_sf"/>
</dbReference>
<dbReference type="GO" id="GO:0009506">
    <property type="term" value="C:plasmodesma"/>
    <property type="evidence" value="ECO:0007669"/>
    <property type="project" value="TreeGrafter"/>
</dbReference>
<organism evidence="9 10">
    <name type="scientific">Musa troglodytarum</name>
    <name type="common">fe'i banana</name>
    <dbReference type="NCBI Taxonomy" id="320322"/>
    <lineage>
        <taxon>Eukaryota</taxon>
        <taxon>Viridiplantae</taxon>
        <taxon>Streptophyta</taxon>
        <taxon>Embryophyta</taxon>
        <taxon>Tracheophyta</taxon>
        <taxon>Spermatophyta</taxon>
        <taxon>Magnoliopsida</taxon>
        <taxon>Liliopsida</taxon>
        <taxon>Zingiberales</taxon>
        <taxon>Musaceae</taxon>
        <taxon>Musa</taxon>
    </lineage>
</organism>
<evidence type="ECO:0000313" key="9">
    <source>
        <dbReference type="EMBL" id="URD83440.1"/>
    </source>
</evidence>
<dbReference type="PANTHER" id="PTHR27003:SF318">
    <property type="entry name" value="OS03G0124200 PROTEIN"/>
    <property type="match status" value="1"/>
</dbReference>
<dbReference type="GO" id="GO:0005886">
    <property type="term" value="C:plasma membrane"/>
    <property type="evidence" value="ECO:0007669"/>
    <property type="project" value="TreeGrafter"/>
</dbReference>
<evidence type="ECO:0000256" key="2">
    <source>
        <dbReference type="ARBA" id="ARBA00022679"/>
    </source>
</evidence>
<accession>A0A9E7ESW8</accession>
<dbReference type="Pfam" id="PF07714">
    <property type="entry name" value="PK_Tyr_Ser-Thr"/>
    <property type="match status" value="2"/>
</dbReference>
<evidence type="ECO:0000256" key="5">
    <source>
        <dbReference type="ARBA" id="ARBA00022840"/>
    </source>
</evidence>
<feature type="domain" description="Protein kinase" evidence="8">
    <location>
        <begin position="14"/>
        <end position="265"/>
    </location>
</feature>
<dbReference type="SUPFAM" id="SSF56112">
    <property type="entry name" value="Protein kinase-like (PK-like)"/>
    <property type="match status" value="1"/>
</dbReference>
<keyword evidence="4 9" id="KW-0418">Kinase</keyword>
<dbReference type="Gene3D" id="3.30.200.20">
    <property type="entry name" value="Phosphorylase Kinase, domain 1"/>
    <property type="match status" value="1"/>
</dbReference>
<dbReference type="InterPro" id="IPR000719">
    <property type="entry name" value="Prot_kinase_dom"/>
</dbReference>
<feature type="region of interest" description="Disordered" evidence="7">
    <location>
        <begin position="227"/>
        <end position="249"/>
    </location>
</feature>
<dbReference type="InterPro" id="IPR017441">
    <property type="entry name" value="Protein_kinase_ATP_BS"/>
</dbReference>
<evidence type="ECO:0000259" key="8">
    <source>
        <dbReference type="PROSITE" id="PS50011"/>
    </source>
</evidence>
<dbReference type="Gene3D" id="1.10.510.10">
    <property type="entry name" value="Transferase(Phosphotransferase) domain 1"/>
    <property type="match status" value="1"/>
</dbReference>
<dbReference type="Proteomes" id="UP001055439">
    <property type="component" value="Chromosome 10"/>
</dbReference>
<dbReference type="PROSITE" id="PS50011">
    <property type="entry name" value="PROTEIN_KINASE_DOM"/>
    <property type="match status" value="1"/>
</dbReference>
<keyword evidence="3 6" id="KW-0547">Nucleotide-binding</keyword>
<dbReference type="FunFam" id="3.30.200.20:FF:000039">
    <property type="entry name" value="receptor-like protein kinase FERONIA"/>
    <property type="match status" value="1"/>
</dbReference>
<dbReference type="GO" id="GO:0004714">
    <property type="term" value="F:transmembrane receptor protein tyrosine kinase activity"/>
    <property type="evidence" value="ECO:0007669"/>
    <property type="project" value="InterPro"/>
</dbReference>
<dbReference type="GO" id="GO:0004674">
    <property type="term" value="F:protein serine/threonine kinase activity"/>
    <property type="evidence" value="ECO:0007669"/>
    <property type="project" value="UniProtKB-KW"/>
</dbReference>
<dbReference type="OrthoDB" id="640180at2759"/>
<feature type="binding site" evidence="6">
    <location>
        <position position="42"/>
    </location>
    <ligand>
        <name>ATP</name>
        <dbReference type="ChEBI" id="CHEBI:30616"/>
    </ligand>
</feature>
<keyword evidence="1" id="KW-0723">Serine/threonine-protein kinase</keyword>
<proteinExistence type="predicted"/>
<name>A0A9E7ESW8_9LILI</name>
<dbReference type="AlphaFoldDB" id="A0A9E7ESW8"/>
<evidence type="ECO:0000256" key="7">
    <source>
        <dbReference type="SAM" id="MobiDB-lite"/>
    </source>
</evidence>
<keyword evidence="5 6" id="KW-0067">ATP-binding</keyword>
<keyword evidence="9" id="KW-0675">Receptor</keyword>
<gene>
    <name evidence="9" type="ORF">MUK42_07477</name>
</gene>
<reference evidence="9" key="1">
    <citation type="submission" date="2022-05" db="EMBL/GenBank/DDBJ databases">
        <title>The Musa troglodytarum L. genome provides insights into the mechanism of non-climacteric behaviour and enrichment of carotenoids.</title>
        <authorList>
            <person name="Wang J."/>
        </authorList>
    </citation>
    <scope>NUCLEOTIDE SEQUENCE</scope>
    <source>
        <tissue evidence="9">Leaf</tissue>
    </source>
</reference>
<dbReference type="EMBL" id="CP097503">
    <property type="protein sequence ID" value="URD83440.1"/>
    <property type="molecule type" value="Genomic_DNA"/>
</dbReference>
<evidence type="ECO:0000256" key="1">
    <source>
        <dbReference type="ARBA" id="ARBA00022527"/>
    </source>
</evidence>
<evidence type="ECO:0000256" key="3">
    <source>
        <dbReference type="ARBA" id="ARBA00022741"/>
    </source>
</evidence>